<dbReference type="RefSeq" id="XP_062740021.1">
    <property type="nucleotide sequence ID" value="XM_062884361.1"/>
</dbReference>
<comment type="caution">
    <text evidence="1">The sequence shown here is derived from an EMBL/GenBank/DDBJ whole genome shotgun (WGS) entry which is preliminary data.</text>
</comment>
<proteinExistence type="predicted"/>
<gene>
    <name evidence="1" type="ORF">QC762_0116360</name>
</gene>
<name>A0ABR0G5N9_9PEZI</name>
<dbReference type="GeneID" id="87904215"/>
<organism evidence="1 2">
    <name type="scientific">Podospora pseudocomata</name>
    <dbReference type="NCBI Taxonomy" id="2093779"/>
    <lineage>
        <taxon>Eukaryota</taxon>
        <taxon>Fungi</taxon>
        <taxon>Dikarya</taxon>
        <taxon>Ascomycota</taxon>
        <taxon>Pezizomycotina</taxon>
        <taxon>Sordariomycetes</taxon>
        <taxon>Sordariomycetidae</taxon>
        <taxon>Sordariales</taxon>
        <taxon>Podosporaceae</taxon>
        <taxon>Podospora</taxon>
    </lineage>
</organism>
<evidence type="ECO:0000313" key="1">
    <source>
        <dbReference type="EMBL" id="KAK4651046.1"/>
    </source>
</evidence>
<reference evidence="1 2" key="1">
    <citation type="journal article" date="2023" name="bioRxiv">
        <title>High-quality genome assemblies of four members of thePodospora anserinaspecies complex.</title>
        <authorList>
            <person name="Ament-Velasquez S.L."/>
            <person name="Vogan A.A."/>
            <person name="Wallerman O."/>
            <person name="Hartmann F."/>
            <person name="Gautier V."/>
            <person name="Silar P."/>
            <person name="Giraud T."/>
            <person name="Johannesson H."/>
        </authorList>
    </citation>
    <scope>NUCLEOTIDE SEQUENCE [LARGE SCALE GENOMIC DNA]</scope>
    <source>
        <strain evidence="1 2">CBS 415.72m</strain>
    </source>
</reference>
<dbReference type="EMBL" id="JAFFHA010000009">
    <property type="protein sequence ID" value="KAK4651046.1"/>
    <property type="molecule type" value="Genomic_DNA"/>
</dbReference>
<keyword evidence="2" id="KW-1185">Reference proteome</keyword>
<dbReference type="Proteomes" id="UP001323405">
    <property type="component" value="Unassembled WGS sequence"/>
</dbReference>
<sequence length="148" mass="15707">MQNVNSSSFVAEYWRPSGLRCRNCLLLLKFWTSSLIPPNLAKLAQRLELAVAELDVGGPDDAHIEGERLADLLVGLDAAVVAHDEVVALCVALLAAGDGLGEGEGAPVADVADDTPLLEDDLAGREDQLFYFGEVPGADLEKQEGAFC</sequence>
<accession>A0ABR0G5N9</accession>
<protein>
    <submittedName>
        <fullName evidence="1">Uncharacterized protein</fullName>
    </submittedName>
</protein>
<evidence type="ECO:0000313" key="2">
    <source>
        <dbReference type="Proteomes" id="UP001323405"/>
    </source>
</evidence>